<protein>
    <recommendedName>
        <fullName evidence="5">Low affinity iron permease protein</fullName>
    </recommendedName>
</protein>
<dbReference type="AlphaFoldDB" id="A0A7K3UKV8"/>
<keyword evidence="2" id="KW-1133">Transmembrane helix</keyword>
<feature type="region of interest" description="Disordered" evidence="1">
    <location>
        <begin position="85"/>
        <end position="106"/>
    </location>
</feature>
<keyword evidence="2" id="KW-0472">Membrane</keyword>
<gene>
    <name evidence="3" type="ORF">GR197_23390</name>
</gene>
<dbReference type="GO" id="GO:0055085">
    <property type="term" value="P:transmembrane transport"/>
    <property type="evidence" value="ECO:0007669"/>
    <property type="project" value="InterPro"/>
</dbReference>
<dbReference type="Proteomes" id="UP000471753">
    <property type="component" value="Unassembled WGS sequence"/>
</dbReference>
<name>A0A7K3UKV8_9HYPH</name>
<reference evidence="3 4" key="1">
    <citation type="submission" date="2019-12" db="EMBL/GenBank/DDBJ databases">
        <title>Rhizobium genotypes associated with high levels of biological nitrogen fixation by grain legumes in a temperate-maritime cropping system.</title>
        <authorList>
            <person name="Maluk M."/>
            <person name="Francesc Ferrando Molina F."/>
            <person name="Lopez Del Egido L."/>
            <person name="Lafos M."/>
            <person name="Langarica-Fuentes A."/>
            <person name="Gebre Yohannes G."/>
            <person name="Young M.W."/>
            <person name="Martin P."/>
            <person name="Gantlett R."/>
            <person name="Kenicer G."/>
            <person name="Hawes C."/>
            <person name="Begg G.S."/>
            <person name="Quilliam R.S."/>
            <person name="Squire G.R."/>
            <person name="Poole P.S."/>
            <person name="Young P.W."/>
            <person name="Iannetta P.M."/>
            <person name="James E.K."/>
        </authorList>
    </citation>
    <scope>NUCLEOTIDE SEQUENCE [LARGE SCALE GENOMIC DNA]</scope>
    <source>
        <strain evidence="3 4">JHI366</strain>
    </source>
</reference>
<evidence type="ECO:0000256" key="1">
    <source>
        <dbReference type="SAM" id="MobiDB-lite"/>
    </source>
</evidence>
<dbReference type="InterPro" id="IPR007251">
    <property type="entry name" value="Iron_permease_Fet4"/>
</dbReference>
<sequence length="106" mass="12410">MRWRSLLTDLGTWTASPYAFAIVVVYGFSWLIFSRETLEWHGLATLITWVMTLFIQRAEHRDTQAIHAKLDELLHVHGDARNEITQLDEKEPEQIEQFREGHTSSD</sequence>
<dbReference type="Pfam" id="PF04120">
    <property type="entry name" value="Iron_permease"/>
    <property type="match status" value="1"/>
</dbReference>
<evidence type="ECO:0000256" key="2">
    <source>
        <dbReference type="SAM" id="Phobius"/>
    </source>
</evidence>
<comment type="caution">
    <text evidence="3">The sequence shown here is derived from an EMBL/GenBank/DDBJ whole genome shotgun (WGS) entry which is preliminary data.</text>
</comment>
<evidence type="ECO:0000313" key="3">
    <source>
        <dbReference type="EMBL" id="NEJ73448.1"/>
    </source>
</evidence>
<feature type="transmembrane region" description="Helical" evidence="2">
    <location>
        <begin position="12"/>
        <end position="32"/>
    </location>
</feature>
<proteinExistence type="predicted"/>
<dbReference type="EMBL" id="WUFT01000016">
    <property type="protein sequence ID" value="NEJ73448.1"/>
    <property type="molecule type" value="Genomic_DNA"/>
</dbReference>
<dbReference type="RefSeq" id="WP_164013872.1">
    <property type="nucleotide sequence ID" value="NZ_WUFT01000016.1"/>
</dbReference>
<accession>A0A7K3UKV8</accession>
<keyword evidence="2" id="KW-0812">Transmembrane</keyword>
<evidence type="ECO:0000313" key="4">
    <source>
        <dbReference type="Proteomes" id="UP000471753"/>
    </source>
</evidence>
<evidence type="ECO:0008006" key="5">
    <source>
        <dbReference type="Google" id="ProtNLM"/>
    </source>
</evidence>
<organism evidence="3 4">
    <name type="scientific">Rhizobium phaseoli</name>
    <dbReference type="NCBI Taxonomy" id="396"/>
    <lineage>
        <taxon>Bacteria</taxon>
        <taxon>Pseudomonadati</taxon>
        <taxon>Pseudomonadota</taxon>
        <taxon>Alphaproteobacteria</taxon>
        <taxon>Hyphomicrobiales</taxon>
        <taxon>Rhizobiaceae</taxon>
        <taxon>Rhizobium/Agrobacterium group</taxon>
        <taxon>Rhizobium</taxon>
    </lineage>
</organism>